<comment type="caution">
    <text evidence="1">The sequence shown here is derived from an EMBL/GenBank/DDBJ whole genome shotgun (WGS) entry which is preliminary data.</text>
</comment>
<gene>
    <name evidence="1" type="ORF">LCGC14_1579500</name>
</gene>
<sequence length="92" mass="10244">MTLFTRSWGSRGEPNGVNDVEKTSIVLTPRVLALVEEQAKLPWRNDSRLLSTGDYVVYVDDDLAAWLLDECIGDESVNDVIERLIATQGGLH</sequence>
<evidence type="ECO:0000313" key="1">
    <source>
        <dbReference type="EMBL" id="KKM26964.1"/>
    </source>
</evidence>
<protein>
    <submittedName>
        <fullName evidence="1">Uncharacterized protein</fullName>
    </submittedName>
</protein>
<name>A0A0F9J3F1_9ZZZZ</name>
<dbReference type="EMBL" id="LAZR01012411">
    <property type="protein sequence ID" value="KKM26964.1"/>
    <property type="molecule type" value="Genomic_DNA"/>
</dbReference>
<accession>A0A0F9J3F1</accession>
<proteinExistence type="predicted"/>
<dbReference type="AlphaFoldDB" id="A0A0F9J3F1"/>
<reference evidence="1" key="1">
    <citation type="journal article" date="2015" name="Nature">
        <title>Complex archaea that bridge the gap between prokaryotes and eukaryotes.</title>
        <authorList>
            <person name="Spang A."/>
            <person name="Saw J.H."/>
            <person name="Jorgensen S.L."/>
            <person name="Zaremba-Niedzwiedzka K."/>
            <person name="Martijn J."/>
            <person name="Lind A.E."/>
            <person name="van Eijk R."/>
            <person name="Schleper C."/>
            <person name="Guy L."/>
            <person name="Ettema T.J."/>
        </authorList>
    </citation>
    <scope>NUCLEOTIDE SEQUENCE</scope>
</reference>
<organism evidence="1">
    <name type="scientific">marine sediment metagenome</name>
    <dbReference type="NCBI Taxonomy" id="412755"/>
    <lineage>
        <taxon>unclassified sequences</taxon>
        <taxon>metagenomes</taxon>
        <taxon>ecological metagenomes</taxon>
    </lineage>
</organism>